<dbReference type="InterPro" id="IPR003004">
    <property type="entry name" value="GspF/PilC"/>
</dbReference>
<accession>A0A382QQG0</accession>
<dbReference type="EMBL" id="UINC01116169">
    <property type="protein sequence ID" value="SVC87723.1"/>
    <property type="molecule type" value="Genomic_DNA"/>
</dbReference>
<dbReference type="Gene3D" id="1.20.81.30">
    <property type="entry name" value="Type II secretion system (T2SS), domain F"/>
    <property type="match status" value="1"/>
</dbReference>
<dbReference type="AlphaFoldDB" id="A0A382QQG0"/>
<dbReference type="PANTHER" id="PTHR30012">
    <property type="entry name" value="GENERAL SECRETION PATHWAY PROTEIN"/>
    <property type="match status" value="1"/>
</dbReference>
<evidence type="ECO:0008006" key="2">
    <source>
        <dbReference type="Google" id="ProtNLM"/>
    </source>
</evidence>
<dbReference type="PANTHER" id="PTHR30012:SF0">
    <property type="entry name" value="TYPE II SECRETION SYSTEM PROTEIN F-RELATED"/>
    <property type="match status" value="1"/>
</dbReference>
<feature type="non-terminal residue" evidence="1">
    <location>
        <position position="110"/>
    </location>
</feature>
<organism evidence="1">
    <name type="scientific">marine metagenome</name>
    <dbReference type="NCBI Taxonomy" id="408172"/>
    <lineage>
        <taxon>unclassified sequences</taxon>
        <taxon>metagenomes</taxon>
        <taxon>ecological metagenomes</taxon>
    </lineage>
</organism>
<reference evidence="1" key="1">
    <citation type="submission" date="2018-05" db="EMBL/GenBank/DDBJ databases">
        <authorList>
            <person name="Lanie J.A."/>
            <person name="Ng W.-L."/>
            <person name="Kazmierczak K.M."/>
            <person name="Andrzejewski T.M."/>
            <person name="Davidsen T.M."/>
            <person name="Wayne K.J."/>
            <person name="Tettelin H."/>
            <person name="Glass J.I."/>
            <person name="Rusch D."/>
            <person name="Podicherti R."/>
            <person name="Tsui H.-C.T."/>
            <person name="Winkler M.E."/>
        </authorList>
    </citation>
    <scope>NUCLEOTIDE SEQUENCE</scope>
</reference>
<protein>
    <recommendedName>
        <fullName evidence="2">Type II secretion system protein GspF domain-containing protein</fullName>
    </recommendedName>
</protein>
<proteinExistence type="predicted"/>
<sequence length="110" mass="12450">MPKFIWKGIKSGAYKEGTIEAKNEHEATYLVRKNHVIIYSVESIDKQKSTKNIFANLLPNAESERNIKQKDVLVFTKKLATMVKAGLPVVDTLSLLGDQMENKAFKKVLK</sequence>
<dbReference type="InterPro" id="IPR042094">
    <property type="entry name" value="T2SS_GspF_sf"/>
</dbReference>
<evidence type="ECO:0000313" key="1">
    <source>
        <dbReference type="EMBL" id="SVC87723.1"/>
    </source>
</evidence>
<gene>
    <name evidence="1" type="ORF">METZ01_LOCUS340577</name>
</gene>
<name>A0A382QQG0_9ZZZZ</name>